<gene>
    <name evidence="2" type="ORF">ADEAN_000246300</name>
</gene>
<feature type="region of interest" description="Disordered" evidence="1">
    <location>
        <begin position="356"/>
        <end position="382"/>
    </location>
</feature>
<evidence type="ECO:0000313" key="3">
    <source>
        <dbReference type="Proteomes" id="UP000515908"/>
    </source>
</evidence>
<name>A0A7G2C5K5_9TRYP</name>
<keyword evidence="3" id="KW-1185">Reference proteome</keyword>
<organism evidence="2 3">
    <name type="scientific">Angomonas deanei</name>
    <dbReference type="NCBI Taxonomy" id="59799"/>
    <lineage>
        <taxon>Eukaryota</taxon>
        <taxon>Discoba</taxon>
        <taxon>Euglenozoa</taxon>
        <taxon>Kinetoplastea</taxon>
        <taxon>Metakinetoplastina</taxon>
        <taxon>Trypanosomatida</taxon>
        <taxon>Trypanosomatidae</taxon>
        <taxon>Strigomonadinae</taxon>
        <taxon>Angomonas</taxon>
    </lineage>
</organism>
<accession>A0A7G2C5K5</accession>
<dbReference type="VEuPathDB" id="TriTrypDB:ADEAN_000246300"/>
<feature type="region of interest" description="Disordered" evidence="1">
    <location>
        <begin position="302"/>
        <end position="331"/>
    </location>
</feature>
<evidence type="ECO:0000313" key="2">
    <source>
        <dbReference type="EMBL" id="CAD2215010.1"/>
    </source>
</evidence>
<dbReference type="EMBL" id="LR877148">
    <property type="protein sequence ID" value="CAD2215010.1"/>
    <property type="molecule type" value="Genomic_DNA"/>
</dbReference>
<sequence length="737" mass="83629">MHNDPAFVSENEHGKTVTVMGRGGLAAEVDVSAPLLSPAQMEHWKLDALMLRLALHFLPSSDPVFLLPPGEKIFSLGPEMDKVDDLYRQKGLYTPSEMAHVFIPITPTYYVESREVIDRVPPHLLMQIRSYIPMNKLTLVLFDTYPMLFKVRRPRYSRSAVKLNEDFWFVRAHPAFKRANTVHVTHNADHKPSIGGSMAPDLSSENTIQQLYLNIFFTLVKHLPRSPTDAEGRYRRLHLVQWINSFTSEEVEKMKEVSPKATISLLTRHIHIFQLLTDDPSNPTFFCDKKCFAARLPALSIEAKGERPPKPTVAPPSQSSNPPEDELESLLSHQPQYATIEEEETAMKMATNVEVEEDTVEVHEEEEEGEQETSPVGVEEEGDASVVDMRIPIDSLYIRRIPPHISPRSWSNFNEMDTPDPELFTLVAAFLAVPPSLALDCGENAFLRAAKKLVADPNTPTKLKDTIQSVRKGVWRWVHIDDIYLSLTPAQRRRLPRYKGLVNFIRLHGEVFEVCGDYHYVIAHDGNGAIAPFTPSQRSFRYEERLQLPETFDVQSEEAVKAALVERMGELRVPTTRKEMTMIDPLNPLLDHRVLYEELARLLPNHAVVYKKFLNRIPPIFRAALPLHVNLLTNSLFRVFEENGVQKLQRGEIGLPESVTAPPMSLDDAVQSLRESIPEFGATLYTIRRLYLPNPALVALEKEFGSLKGALVAYPQYFDVGESVELINPETVVYLKN</sequence>
<proteinExistence type="predicted"/>
<protein>
    <submittedName>
        <fullName evidence="2">Uncharacterized protein</fullName>
    </submittedName>
</protein>
<evidence type="ECO:0000256" key="1">
    <source>
        <dbReference type="SAM" id="MobiDB-lite"/>
    </source>
</evidence>
<feature type="compositionally biased region" description="Acidic residues" evidence="1">
    <location>
        <begin position="356"/>
        <end position="371"/>
    </location>
</feature>
<reference evidence="2 3" key="1">
    <citation type="submission" date="2020-08" db="EMBL/GenBank/DDBJ databases">
        <authorList>
            <person name="Newling K."/>
            <person name="Davey J."/>
            <person name="Forrester S."/>
        </authorList>
    </citation>
    <scope>NUCLEOTIDE SEQUENCE [LARGE SCALE GENOMIC DNA]</scope>
    <source>
        <strain evidence="3">Crithidia deanei Carvalho (ATCC PRA-265)</strain>
    </source>
</reference>
<dbReference type="OrthoDB" id="242583at2759"/>
<dbReference type="Proteomes" id="UP000515908">
    <property type="component" value="Chromosome 04"/>
</dbReference>
<dbReference type="AlphaFoldDB" id="A0A7G2C5K5"/>